<gene>
    <name evidence="1" type="ORF">A2114_01780</name>
</gene>
<protein>
    <submittedName>
        <fullName evidence="1">Uncharacterized protein</fullName>
    </submittedName>
</protein>
<dbReference type="Proteomes" id="UP000176494">
    <property type="component" value="Unassembled WGS sequence"/>
</dbReference>
<dbReference type="EMBL" id="MHTG01000035">
    <property type="protein sequence ID" value="OHA56667.1"/>
    <property type="molecule type" value="Genomic_DNA"/>
</dbReference>
<accession>A0A1G2Q803</accession>
<proteinExistence type="predicted"/>
<evidence type="ECO:0000313" key="1">
    <source>
        <dbReference type="EMBL" id="OHA56667.1"/>
    </source>
</evidence>
<dbReference type="STRING" id="1802435.A2114_01780"/>
<sequence>MAAIQDNQIYRWLTSSSLTVKERNMAKMRNQQEKAMREFRYKRSCLSPAGKCDYLSRVMTSDWAEVLRGVDISKLGTKTLRFVEALCRGRVRSYSSEEKAEARRMLQQIEAEIQGRKAA</sequence>
<reference evidence="1 2" key="1">
    <citation type="journal article" date="2016" name="Nat. Commun.">
        <title>Thousands of microbial genomes shed light on interconnected biogeochemical processes in an aquifer system.</title>
        <authorList>
            <person name="Anantharaman K."/>
            <person name="Brown C.T."/>
            <person name="Hug L.A."/>
            <person name="Sharon I."/>
            <person name="Castelle C.J."/>
            <person name="Probst A.J."/>
            <person name="Thomas B.C."/>
            <person name="Singh A."/>
            <person name="Wilkins M.J."/>
            <person name="Karaoz U."/>
            <person name="Brodie E.L."/>
            <person name="Williams K.H."/>
            <person name="Hubbard S.S."/>
            <person name="Banfield J.F."/>
        </authorList>
    </citation>
    <scope>NUCLEOTIDE SEQUENCE [LARGE SCALE GENOMIC DNA]</scope>
</reference>
<name>A0A1G2Q803_9BACT</name>
<organism evidence="1 2">
    <name type="scientific">Candidatus Vogelbacteria bacterium GWA1_51_14</name>
    <dbReference type="NCBI Taxonomy" id="1802435"/>
    <lineage>
        <taxon>Bacteria</taxon>
        <taxon>Candidatus Vogeliibacteriota</taxon>
    </lineage>
</organism>
<evidence type="ECO:0000313" key="2">
    <source>
        <dbReference type="Proteomes" id="UP000176494"/>
    </source>
</evidence>
<comment type="caution">
    <text evidence="1">The sequence shown here is derived from an EMBL/GenBank/DDBJ whole genome shotgun (WGS) entry which is preliminary data.</text>
</comment>
<dbReference type="AlphaFoldDB" id="A0A1G2Q803"/>